<dbReference type="GO" id="GO:0003677">
    <property type="term" value="F:DNA binding"/>
    <property type="evidence" value="ECO:0007669"/>
    <property type="project" value="InterPro"/>
</dbReference>
<comment type="similarity">
    <text evidence="1">Belongs to the Mg-chelatase subunits D/I family. ComM subfamily.</text>
</comment>
<protein>
    <submittedName>
        <fullName evidence="5">Magnesium chelatase</fullName>
    </submittedName>
</protein>
<accession>A0A2M8LDZ0</accession>
<dbReference type="Proteomes" id="UP000231152">
    <property type="component" value="Unassembled WGS sequence"/>
</dbReference>
<dbReference type="InterPro" id="IPR003593">
    <property type="entry name" value="AAA+_ATPase"/>
</dbReference>
<dbReference type="InterPro" id="IPR025158">
    <property type="entry name" value="Mg_chelat-rel_C"/>
</dbReference>
<dbReference type="NCBIfam" id="TIGR00368">
    <property type="entry name" value="YifB family Mg chelatase-like AAA ATPase"/>
    <property type="match status" value="1"/>
</dbReference>
<organism evidence="5 6">
    <name type="scientific">Candidatus Uhrbacteria bacterium CG10_big_fil_rev_8_21_14_0_10_48_11</name>
    <dbReference type="NCBI Taxonomy" id="1975037"/>
    <lineage>
        <taxon>Bacteria</taxon>
        <taxon>Candidatus Uhriibacteriota</taxon>
    </lineage>
</organism>
<evidence type="ECO:0000256" key="3">
    <source>
        <dbReference type="ARBA" id="ARBA00022840"/>
    </source>
</evidence>
<name>A0A2M8LDZ0_9BACT</name>
<dbReference type="SUPFAM" id="SSF54211">
    <property type="entry name" value="Ribosomal protein S5 domain 2-like"/>
    <property type="match status" value="1"/>
</dbReference>
<dbReference type="CDD" id="cd00009">
    <property type="entry name" value="AAA"/>
    <property type="match status" value="1"/>
</dbReference>
<gene>
    <name evidence="5" type="ORF">COV04_04135</name>
</gene>
<dbReference type="Pfam" id="PF13541">
    <property type="entry name" value="ChlI"/>
    <property type="match status" value="1"/>
</dbReference>
<dbReference type="Gene3D" id="3.40.50.300">
    <property type="entry name" value="P-loop containing nucleotide triphosphate hydrolases"/>
    <property type="match status" value="1"/>
</dbReference>
<dbReference type="InterPro" id="IPR027417">
    <property type="entry name" value="P-loop_NTPase"/>
</dbReference>
<dbReference type="Gene3D" id="3.30.230.10">
    <property type="match status" value="1"/>
</dbReference>
<dbReference type="InterPro" id="IPR001208">
    <property type="entry name" value="MCM_dom"/>
</dbReference>
<dbReference type="InterPro" id="IPR020568">
    <property type="entry name" value="Ribosomal_Su5_D2-typ_SF"/>
</dbReference>
<reference evidence="5 6" key="1">
    <citation type="submission" date="2017-09" db="EMBL/GenBank/DDBJ databases">
        <title>Depth-based differentiation of microbial function through sediment-hosted aquifers and enrichment of novel symbionts in the deep terrestrial subsurface.</title>
        <authorList>
            <person name="Probst A.J."/>
            <person name="Ladd B."/>
            <person name="Jarett J.K."/>
            <person name="Geller-Mcgrath D.E."/>
            <person name="Sieber C.M."/>
            <person name="Emerson J.B."/>
            <person name="Anantharaman K."/>
            <person name="Thomas B.C."/>
            <person name="Malmstrom R."/>
            <person name="Stieglmeier M."/>
            <person name="Klingl A."/>
            <person name="Woyke T."/>
            <person name="Ryan C.M."/>
            <person name="Banfield J.F."/>
        </authorList>
    </citation>
    <scope>NUCLEOTIDE SEQUENCE [LARGE SCALE GENOMIC DNA]</scope>
    <source>
        <strain evidence="5">CG10_big_fil_rev_8_21_14_0_10_48_11</strain>
    </source>
</reference>
<dbReference type="AlphaFoldDB" id="A0A2M8LDZ0"/>
<keyword evidence="3" id="KW-0067">ATP-binding</keyword>
<evidence type="ECO:0000256" key="1">
    <source>
        <dbReference type="ARBA" id="ARBA00006354"/>
    </source>
</evidence>
<evidence type="ECO:0000313" key="5">
    <source>
        <dbReference type="EMBL" id="PJE75586.1"/>
    </source>
</evidence>
<proteinExistence type="inferred from homology"/>
<evidence type="ECO:0000256" key="2">
    <source>
        <dbReference type="ARBA" id="ARBA00022741"/>
    </source>
</evidence>
<keyword evidence="2" id="KW-0547">Nucleotide-binding</keyword>
<feature type="domain" description="AAA+ ATPase" evidence="4">
    <location>
        <begin position="215"/>
        <end position="397"/>
    </location>
</feature>
<evidence type="ECO:0000259" key="4">
    <source>
        <dbReference type="SMART" id="SM00382"/>
    </source>
</evidence>
<dbReference type="InterPro" id="IPR045006">
    <property type="entry name" value="CHLI-like"/>
</dbReference>
<dbReference type="Pfam" id="PF01078">
    <property type="entry name" value="Mg_chelatase"/>
    <property type="match status" value="1"/>
</dbReference>
<dbReference type="PRINTS" id="PR01657">
    <property type="entry name" value="MCMFAMILY"/>
</dbReference>
<sequence>MSAKVYSAATIGLDAVTVEVEADIGRSLPNVLVVGLPDTAVQEARERVRAAIKNSGLKFPTTRVTVNLAPGDIKKEGPLYDLPVALAILLASEEVRLPQTVERILFLGELALDGTLRPVSGVLSATLHAKDAGFEVVVVPEENAEEAALVDGITVFGATSLTKVIRHLIGESLLVETPQTVNVTVKATAEQTMDDLAYIQGQAHAKRALEVAAAGGHNLRLIGPPGSGKTLLARALISILPPMTKQEMLEVTRIYSASGMLGGRPLVATRPFRSPHHTTSHVALVGGGSQPRPGEISLAHRGVLFMDEFPEFPRHVLEALRQPLEDGRIVVARAAGTITFPAKLMLVAAENPCPCGYAIDPTHPCTCSSGALLRYQQRISGPLLDRIDMHVSVPRLSIEELQGAAPTESSAVVRARVLAARQQQLIRYQALNVLTNAELNSEQVRWWCVLTSAAGTLLLEATERMKLSARAYYRVRKLGRTIADLAGSELIDVMHIAEALQYRDSEDR</sequence>
<dbReference type="SMART" id="SM00382">
    <property type="entry name" value="AAA"/>
    <property type="match status" value="1"/>
</dbReference>
<dbReference type="InterPro" id="IPR000523">
    <property type="entry name" value="Mg_chelatse_chII-like_cat_dom"/>
</dbReference>
<dbReference type="InterPro" id="IPR014721">
    <property type="entry name" value="Ribsml_uS5_D2-typ_fold_subgr"/>
</dbReference>
<dbReference type="InterPro" id="IPR004482">
    <property type="entry name" value="Mg_chelat-rel"/>
</dbReference>
<dbReference type="GO" id="GO:0005524">
    <property type="term" value="F:ATP binding"/>
    <property type="evidence" value="ECO:0007669"/>
    <property type="project" value="UniProtKB-KW"/>
</dbReference>
<dbReference type="PANTHER" id="PTHR32039:SF7">
    <property type="entry name" value="COMPETENCE PROTEIN COMM"/>
    <property type="match status" value="1"/>
</dbReference>
<dbReference type="SUPFAM" id="SSF52540">
    <property type="entry name" value="P-loop containing nucleoside triphosphate hydrolases"/>
    <property type="match status" value="1"/>
</dbReference>
<evidence type="ECO:0000313" key="6">
    <source>
        <dbReference type="Proteomes" id="UP000231152"/>
    </source>
</evidence>
<dbReference type="EMBL" id="PFET01000013">
    <property type="protein sequence ID" value="PJE75586.1"/>
    <property type="molecule type" value="Genomic_DNA"/>
</dbReference>
<dbReference type="Pfam" id="PF13335">
    <property type="entry name" value="Mg_chelatase_C"/>
    <property type="match status" value="1"/>
</dbReference>
<dbReference type="PANTHER" id="PTHR32039">
    <property type="entry name" value="MAGNESIUM-CHELATASE SUBUNIT CHLI"/>
    <property type="match status" value="1"/>
</dbReference>
<comment type="caution">
    <text evidence="5">The sequence shown here is derived from an EMBL/GenBank/DDBJ whole genome shotgun (WGS) entry which is preliminary data.</text>
</comment>